<proteinExistence type="predicted"/>
<evidence type="ECO:0000313" key="3">
    <source>
        <dbReference type="Proteomes" id="UP000264800"/>
    </source>
</evidence>
<organism evidence="2 3">
    <name type="scientific">Kryptolebias marmoratus</name>
    <name type="common">Mangrove killifish</name>
    <name type="synonym">Rivulus marmoratus</name>
    <dbReference type="NCBI Taxonomy" id="37003"/>
    <lineage>
        <taxon>Eukaryota</taxon>
        <taxon>Metazoa</taxon>
        <taxon>Chordata</taxon>
        <taxon>Craniata</taxon>
        <taxon>Vertebrata</taxon>
        <taxon>Euteleostomi</taxon>
        <taxon>Actinopterygii</taxon>
        <taxon>Neopterygii</taxon>
        <taxon>Teleostei</taxon>
        <taxon>Neoteleostei</taxon>
        <taxon>Acanthomorphata</taxon>
        <taxon>Ovalentaria</taxon>
        <taxon>Atherinomorphae</taxon>
        <taxon>Cyprinodontiformes</taxon>
        <taxon>Rivulidae</taxon>
        <taxon>Kryptolebias</taxon>
    </lineage>
</organism>
<dbReference type="SMART" id="SM00597">
    <property type="entry name" value="ZnF_TTF"/>
    <property type="match status" value="1"/>
</dbReference>
<dbReference type="GO" id="GO:0046983">
    <property type="term" value="F:protein dimerization activity"/>
    <property type="evidence" value="ECO:0007669"/>
    <property type="project" value="InterPro"/>
</dbReference>
<keyword evidence="3" id="KW-1185">Reference proteome</keyword>
<dbReference type="SUPFAM" id="SSF53098">
    <property type="entry name" value="Ribonuclease H-like"/>
    <property type="match status" value="1"/>
</dbReference>
<dbReference type="InterPro" id="IPR006580">
    <property type="entry name" value="Znf_TTF"/>
</dbReference>
<accession>A0A3Q3AR40</accession>
<dbReference type="OMA" id="SHHESAG"/>
<name>A0A3Q3AR40_KRYMA</name>
<reference evidence="2" key="2">
    <citation type="submission" date="2025-09" db="UniProtKB">
        <authorList>
            <consortium name="Ensembl"/>
        </authorList>
    </citation>
    <scope>IDENTIFICATION</scope>
</reference>
<reference evidence="2" key="1">
    <citation type="submission" date="2025-08" db="UniProtKB">
        <authorList>
            <consortium name="Ensembl"/>
        </authorList>
    </citation>
    <scope>IDENTIFICATION</scope>
</reference>
<protein>
    <recommendedName>
        <fullName evidence="1">TTF-type domain-containing protein</fullName>
    </recommendedName>
</protein>
<dbReference type="Proteomes" id="UP000264800">
    <property type="component" value="Unplaced"/>
</dbReference>
<dbReference type="InterPro" id="IPR008906">
    <property type="entry name" value="HATC_C_dom"/>
</dbReference>
<dbReference type="Pfam" id="PF14291">
    <property type="entry name" value="DUF4371"/>
    <property type="match status" value="1"/>
</dbReference>
<dbReference type="STRING" id="37003.ENSKMAP00000019348"/>
<feature type="domain" description="TTF-type" evidence="1">
    <location>
        <begin position="73"/>
        <end position="160"/>
    </location>
</feature>
<dbReference type="PANTHER" id="PTHR45749">
    <property type="match status" value="1"/>
</dbReference>
<dbReference type="InterPro" id="IPR025398">
    <property type="entry name" value="DUF4371"/>
</dbReference>
<dbReference type="PANTHER" id="PTHR45749:SF37">
    <property type="entry name" value="OS05G0311600 PROTEIN"/>
    <property type="match status" value="1"/>
</dbReference>
<dbReference type="Pfam" id="PF05699">
    <property type="entry name" value="Dimer_Tnp_hAT"/>
    <property type="match status" value="1"/>
</dbReference>
<dbReference type="InterPro" id="IPR012337">
    <property type="entry name" value="RNaseH-like_sf"/>
</dbReference>
<evidence type="ECO:0000313" key="2">
    <source>
        <dbReference type="Ensembl" id="ENSKMAP00000019348.1"/>
    </source>
</evidence>
<sequence>MESEKGGFLEEDSDQQINVNLDEGDQHCGHFSTTAANANSVSTGQLEDLSRCPQDGPSRPLLQKYPSRLFGVQKRSFSKGWLDQYLWLEYSVSKDSVFCFACRHFLKGGHGFHLEPAFTALGFNNWRKSVTSLKSHHESAGHKFAMEAWSEFKLKHTRHSALVQENRRYMMGVVESLYTACQGIAQRSRSEKEDSANKGNFREMLDVIGKFDPTVQKKLTSNPSNAKYVHHDIQNEVFNVMAEMIRKQISNEVKEAEHFAILVDESKDISKKEQISVIVRYLQPDSEKVVEEFLHFTPAEGLDADSLFESIKMTLNRCNIDVNCCVGQCYDGAAVMSGCNNGVQEKLKKEVPQAVYIHCHAHRLNLVLVDCVHHVHAAADFFEIVQMLYKFFSGSVVHDLFLKKQEELVLVGKRLELKRLCDTRWACQYDSLRAVRKTLPAVMATLHDVVHQNSAKRRTEAKALRALIDEKFVLHLVIFEDIFRTTKFMSDQLQSPNLDLAAANDLAHAVITAITEKRTEEKWETLRKEAEDLCSTTGIATESVQRQKRQTQTAKHLKDFIVDTTIERKGADSMEDLKTTSFYYVIDRMLMELKQRFSSETNEVLKGLPALSPKHPSFLDKKWILPMACHYGVNEENLSAELHQVRRLLKRKEEQGHTINNTQDFLSVMRPYKDAFLDLYKLISISLTLPVTSVSCERSFSCLRRLKNYLRNSSGDSRTSDLALLAINPLRTRTLDSDSIIDAFALNHNNRRIVLL</sequence>
<dbReference type="Ensembl" id="ENSKMAT00000019611.1">
    <property type="protein sequence ID" value="ENSKMAP00000019348.1"/>
    <property type="gene ID" value="ENSKMAG00000014380.1"/>
</dbReference>
<dbReference type="AlphaFoldDB" id="A0A3Q3AR40"/>
<evidence type="ECO:0000259" key="1">
    <source>
        <dbReference type="SMART" id="SM00597"/>
    </source>
</evidence>
<dbReference type="GeneTree" id="ENSGT00940000164001"/>